<evidence type="ECO:0000256" key="1">
    <source>
        <dbReference type="ARBA" id="ARBA00007637"/>
    </source>
</evidence>
<dbReference type="InterPro" id="IPR001509">
    <property type="entry name" value="Epimerase_deHydtase"/>
</dbReference>
<evidence type="ECO:0000313" key="3">
    <source>
        <dbReference type="EMBL" id="MCR9035476.1"/>
    </source>
</evidence>
<dbReference type="RefSeq" id="WP_258498321.1">
    <property type="nucleotide sequence ID" value="NZ_JANSKA010000001.1"/>
</dbReference>
<reference evidence="3 4" key="1">
    <citation type="submission" date="2022-08" db="EMBL/GenBank/DDBJ databases">
        <title>Tractidigestivibacter montrealensis type strain KD21.</title>
        <authorList>
            <person name="Diop K."/>
            <person name="Richard C."/>
            <person name="Routy B."/>
        </authorList>
    </citation>
    <scope>NUCLEOTIDE SEQUENCE [LARGE SCALE GENOMIC DNA]</scope>
    <source>
        <strain evidence="3 4">KD21</strain>
    </source>
</reference>
<evidence type="ECO:0000313" key="4">
    <source>
        <dbReference type="Proteomes" id="UP001204320"/>
    </source>
</evidence>
<protein>
    <submittedName>
        <fullName evidence="3">NAD(P)-dependent oxidoreductase</fullName>
    </submittedName>
</protein>
<gene>
    <name evidence="3" type="ORF">NVS32_00690</name>
</gene>
<dbReference type="PANTHER" id="PTHR42687:SF1">
    <property type="entry name" value="L-THREONINE 3-DEHYDROGENASE, MITOCHONDRIAL"/>
    <property type="match status" value="1"/>
</dbReference>
<dbReference type="SUPFAM" id="SSF51735">
    <property type="entry name" value="NAD(P)-binding Rossmann-fold domains"/>
    <property type="match status" value="1"/>
</dbReference>
<dbReference type="PANTHER" id="PTHR42687">
    <property type="entry name" value="L-THREONINE 3-DEHYDROGENASE"/>
    <property type="match status" value="1"/>
</dbReference>
<dbReference type="Pfam" id="PF01370">
    <property type="entry name" value="Epimerase"/>
    <property type="match status" value="1"/>
</dbReference>
<comment type="caution">
    <text evidence="3">The sequence shown here is derived from an EMBL/GenBank/DDBJ whole genome shotgun (WGS) entry which is preliminary data.</text>
</comment>
<organism evidence="3 4">
    <name type="scientific">Tractidigestivibacter montrealensis</name>
    <dbReference type="NCBI Taxonomy" id="2972466"/>
    <lineage>
        <taxon>Bacteria</taxon>
        <taxon>Bacillati</taxon>
        <taxon>Actinomycetota</taxon>
        <taxon>Coriobacteriia</taxon>
        <taxon>Coriobacteriales</taxon>
        <taxon>Atopobiaceae</taxon>
        <taxon>Tractidigestivibacter</taxon>
    </lineage>
</organism>
<evidence type="ECO:0000259" key="2">
    <source>
        <dbReference type="Pfam" id="PF01370"/>
    </source>
</evidence>
<dbReference type="EMBL" id="JANSKA010000001">
    <property type="protein sequence ID" value="MCR9035476.1"/>
    <property type="molecule type" value="Genomic_DNA"/>
</dbReference>
<keyword evidence="4" id="KW-1185">Reference proteome</keyword>
<dbReference type="InterPro" id="IPR036291">
    <property type="entry name" value="NAD(P)-bd_dom_sf"/>
</dbReference>
<dbReference type="Gene3D" id="3.40.50.720">
    <property type="entry name" value="NAD(P)-binding Rossmann-like Domain"/>
    <property type="match status" value="1"/>
</dbReference>
<name>A0ABT1Z5I7_9ACTN</name>
<feature type="domain" description="NAD-dependent epimerase/dehydratase" evidence="2">
    <location>
        <begin position="18"/>
        <end position="198"/>
    </location>
</feature>
<proteinExistence type="inferred from homology"/>
<dbReference type="Proteomes" id="UP001204320">
    <property type="component" value="Unassembled WGS sequence"/>
</dbReference>
<accession>A0ABT1Z5I7</accession>
<sequence length="516" mass="57789">MVQAGEKNRAASVGRPRVFMTGASGGMGMASLKQMLPDVGDKFDLVVLVRDSEKNRAEMAPFEGTPGLEVVWGDLDDNDAVRRCLLSTSLVLHIAAFVSPAADYYPEKAMHVNFGGTKRLVDAIHELGQDETTAFVYIGTVAETGDRMPPIHWGRVGDPIKPSVFDYYAVSKVAAERYVIESGLARWASLRQTGIIGPAMVQIRDAIQFHNCLFNVLEYCSDRDSGRAMAHLAEYDAAGTLDPSFWCHIYNIGGGEPCRVSTIGMYRKLYGELGFTSLDPVVDNKFVATRNFHGQYYLDSDKLENYLHFRGDSMQYFYDEYLKAMGPAAIGFARFLCRIPGGQRLMGSIIKESTFDALLDAEHGTRHFIQAGMDDRIDAYWGSRAAWEALPGKVSDMPEFTDWEHVVHIDHGYDESKPEEELSLEDVRGAAEFRGGKLLSTQMRTGDWRGKLRFRCAFGHEFEASPRLVLEGGHWCSVCEAKSWNYGARAKVDPFFAQVWNPLHSPDEMREYPKEC</sequence>
<comment type="similarity">
    <text evidence="1">Belongs to the NAD(P)-dependent epimerase/dehydratase family.</text>
</comment>
<dbReference type="InterPro" id="IPR051225">
    <property type="entry name" value="NAD(P)_epim/dehydratase"/>
</dbReference>